<proteinExistence type="predicted"/>
<comment type="caution">
    <text evidence="2">The sequence shown here is derived from an EMBL/GenBank/DDBJ whole genome shotgun (WGS) entry which is preliminary data.</text>
</comment>
<dbReference type="Pfam" id="PF12647">
    <property type="entry name" value="RNHCP"/>
    <property type="match status" value="1"/>
</dbReference>
<dbReference type="EMBL" id="WFLN01000006">
    <property type="protein sequence ID" value="KAB8030629.1"/>
    <property type="molecule type" value="Genomic_DNA"/>
</dbReference>
<feature type="domain" description="RNHCP" evidence="1">
    <location>
        <begin position="13"/>
        <end position="94"/>
    </location>
</feature>
<dbReference type="InterPro" id="IPR024439">
    <property type="entry name" value="RNHCP"/>
</dbReference>
<reference evidence="2 3" key="1">
    <citation type="submission" date="2019-10" db="EMBL/GenBank/DDBJ databases">
        <title>New genus of Silvanigrellaceae.</title>
        <authorList>
            <person name="Pitt A."/>
            <person name="Hahn M.W."/>
        </authorList>
    </citation>
    <scope>NUCLEOTIDE SEQUENCE [LARGE SCALE GENOMIC DNA]</scope>
    <source>
        <strain evidence="2 3">33A1-SZDP</strain>
    </source>
</reference>
<dbReference type="RefSeq" id="WP_152212557.1">
    <property type="nucleotide sequence ID" value="NZ_WFLN01000006.1"/>
</dbReference>
<organism evidence="2 3">
    <name type="scientific">Fluviispira multicolorata</name>
    <dbReference type="NCBI Taxonomy" id="2654512"/>
    <lineage>
        <taxon>Bacteria</taxon>
        <taxon>Pseudomonadati</taxon>
        <taxon>Bdellovibrionota</taxon>
        <taxon>Oligoflexia</taxon>
        <taxon>Silvanigrellales</taxon>
        <taxon>Silvanigrellaceae</taxon>
        <taxon>Fluviispira</taxon>
    </lineage>
</organism>
<gene>
    <name evidence="2" type="ORF">GCL57_06545</name>
</gene>
<accession>A0A833JES9</accession>
<keyword evidence="3" id="KW-1185">Reference proteome</keyword>
<dbReference type="AlphaFoldDB" id="A0A833JES9"/>
<evidence type="ECO:0000313" key="2">
    <source>
        <dbReference type="EMBL" id="KAB8030629.1"/>
    </source>
</evidence>
<evidence type="ECO:0000313" key="3">
    <source>
        <dbReference type="Proteomes" id="UP000442694"/>
    </source>
</evidence>
<protein>
    <submittedName>
        <fullName evidence="2">RNHCP domain-containing protein</fullName>
    </submittedName>
</protein>
<name>A0A833JES9_9BACT</name>
<sequence length="114" mass="12982">MSLANPVFTKINDSFKCLNCSKQVPHAQSTCRDHCPNCLFSIHVDNNPGDRSAECKGTLKPTAWSQNKKKGYMIHYRCEKCGEEKLNKFLEHDSFQADDFSILLKLNSVTKVKE</sequence>
<dbReference type="Proteomes" id="UP000442694">
    <property type="component" value="Unassembled WGS sequence"/>
</dbReference>
<evidence type="ECO:0000259" key="1">
    <source>
        <dbReference type="Pfam" id="PF12647"/>
    </source>
</evidence>